<dbReference type="PANTHER" id="PTHR11552:SF147">
    <property type="entry name" value="CHOLINE DEHYDROGENASE, MITOCHONDRIAL"/>
    <property type="match status" value="1"/>
</dbReference>
<reference evidence="8 11" key="2">
    <citation type="journal article" date="2019" name="Emerg. Microbes Infect.">
        <title>Comprehensive subspecies identification of 175 nontuberculous mycobacteria species based on 7547 genomic profiles.</title>
        <authorList>
            <person name="Matsumoto Y."/>
            <person name="Kinjo T."/>
            <person name="Motooka D."/>
            <person name="Nabeya D."/>
            <person name="Jung N."/>
            <person name="Uechi K."/>
            <person name="Horii T."/>
            <person name="Iida T."/>
            <person name="Fujita J."/>
            <person name="Nakamura S."/>
        </authorList>
    </citation>
    <scope>NUCLEOTIDE SEQUENCE [LARGE SCALE GENOMIC DNA]</scope>
    <source>
        <strain evidence="8 11">JCM 6377</strain>
    </source>
</reference>
<dbReference type="PANTHER" id="PTHR11552">
    <property type="entry name" value="GLUCOSE-METHANOL-CHOLINE GMC OXIDOREDUCTASE"/>
    <property type="match status" value="1"/>
</dbReference>
<dbReference type="GO" id="GO:0016614">
    <property type="term" value="F:oxidoreductase activity, acting on CH-OH group of donors"/>
    <property type="evidence" value="ECO:0007669"/>
    <property type="project" value="InterPro"/>
</dbReference>
<evidence type="ECO:0000256" key="5">
    <source>
        <dbReference type="PIRSR" id="PIRSR000137-2"/>
    </source>
</evidence>
<dbReference type="EMBL" id="PDCP01000029">
    <property type="protein sequence ID" value="PEG37040.1"/>
    <property type="molecule type" value="Genomic_DNA"/>
</dbReference>
<feature type="domain" description="Glucose-methanol-choline oxidoreductase N-terminal" evidence="6">
    <location>
        <begin position="11"/>
        <end position="303"/>
    </location>
</feature>
<dbReference type="SUPFAM" id="SSF54373">
    <property type="entry name" value="FAD-linked reductases, C-terminal domain"/>
    <property type="match status" value="1"/>
</dbReference>
<dbReference type="RefSeq" id="WP_097941240.1">
    <property type="nucleotide sequence ID" value="NZ_BLKS01000001.1"/>
</dbReference>
<reference evidence="9 10" key="1">
    <citation type="submission" date="2017-10" db="EMBL/GenBank/DDBJ databases">
        <title>The new phylogeny of genus Mycobacterium.</title>
        <authorList>
            <person name="Tortoli E."/>
            <person name="Trovato A."/>
            <person name="Cirillo D.M."/>
        </authorList>
    </citation>
    <scope>NUCLEOTIDE SEQUENCE [LARGE SCALE GENOMIC DNA]</scope>
    <source>
        <strain evidence="9 10">CCUG37673</strain>
    </source>
</reference>
<dbReference type="OrthoDB" id="9785276at2"/>
<dbReference type="InterPro" id="IPR012132">
    <property type="entry name" value="GMC_OxRdtase"/>
</dbReference>
<dbReference type="InterPro" id="IPR000172">
    <property type="entry name" value="GMC_OxRdtase_N"/>
</dbReference>
<evidence type="ECO:0000256" key="2">
    <source>
        <dbReference type="ARBA" id="ARBA00010790"/>
    </source>
</evidence>
<keyword evidence="4 5" id="KW-0274">FAD</keyword>
<evidence type="ECO:0000313" key="10">
    <source>
        <dbReference type="Proteomes" id="UP000220914"/>
    </source>
</evidence>
<feature type="binding site" evidence="5">
    <location>
        <position position="228"/>
    </location>
    <ligand>
        <name>FAD</name>
        <dbReference type="ChEBI" id="CHEBI:57692"/>
    </ligand>
</feature>
<feature type="binding site" evidence="5">
    <location>
        <position position="456"/>
    </location>
    <ligand>
        <name>FAD</name>
        <dbReference type="ChEBI" id="CHEBI:57692"/>
    </ligand>
</feature>
<proteinExistence type="inferred from homology"/>
<dbReference type="Pfam" id="PF00732">
    <property type="entry name" value="GMC_oxred_N"/>
    <property type="match status" value="1"/>
</dbReference>
<evidence type="ECO:0000259" key="6">
    <source>
        <dbReference type="Pfam" id="PF00732"/>
    </source>
</evidence>
<accession>A0A2A7MZP9</accession>
<dbReference type="Pfam" id="PF05199">
    <property type="entry name" value="GMC_oxred_C"/>
    <property type="match status" value="1"/>
</dbReference>
<evidence type="ECO:0000313" key="9">
    <source>
        <dbReference type="EMBL" id="PEG37040.1"/>
    </source>
</evidence>
<keyword evidence="10" id="KW-1185">Reference proteome</keyword>
<protein>
    <submittedName>
        <fullName evidence="8">Glucose-methanol-choline oxidoreductase</fullName>
    </submittedName>
    <submittedName>
        <fullName evidence="9">Mycofactocin system GMC family oxidoreductase MftG</fullName>
    </submittedName>
</protein>
<dbReference type="InterPro" id="IPR007867">
    <property type="entry name" value="GMC_OxRtase_C"/>
</dbReference>
<dbReference type="EMBL" id="BLKS01000001">
    <property type="protein sequence ID" value="GFG52128.1"/>
    <property type="molecule type" value="Genomic_DNA"/>
</dbReference>
<evidence type="ECO:0000256" key="4">
    <source>
        <dbReference type="ARBA" id="ARBA00022827"/>
    </source>
</evidence>
<name>A0A2A7MZP9_MYCAG</name>
<dbReference type="Gene3D" id="3.50.50.60">
    <property type="entry name" value="FAD/NAD(P)-binding domain"/>
    <property type="match status" value="2"/>
</dbReference>
<dbReference type="PIRSF" id="PIRSF000137">
    <property type="entry name" value="Alcohol_oxidase"/>
    <property type="match status" value="1"/>
</dbReference>
<evidence type="ECO:0000313" key="8">
    <source>
        <dbReference type="EMBL" id="GFG52128.1"/>
    </source>
</evidence>
<evidence type="ECO:0000256" key="1">
    <source>
        <dbReference type="ARBA" id="ARBA00001974"/>
    </source>
</evidence>
<dbReference type="InterPro" id="IPR023978">
    <property type="entry name" value="GMC_oxidoreductase_bact"/>
</dbReference>
<feature type="domain" description="Glucose-methanol-choline oxidoreductase C-terminal" evidence="7">
    <location>
        <begin position="362"/>
        <end position="475"/>
    </location>
</feature>
<organism evidence="9 10">
    <name type="scientific">Mycolicibacterium agri</name>
    <name type="common">Mycobacterium agri</name>
    <dbReference type="NCBI Taxonomy" id="36811"/>
    <lineage>
        <taxon>Bacteria</taxon>
        <taxon>Bacillati</taxon>
        <taxon>Actinomycetota</taxon>
        <taxon>Actinomycetes</taxon>
        <taxon>Mycobacteriales</taxon>
        <taxon>Mycobacteriaceae</taxon>
        <taxon>Mycolicibacterium</taxon>
    </lineage>
</organism>
<dbReference type="Gene3D" id="3.30.410.40">
    <property type="match status" value="1"/>
</dbReference>
<reference evidence="8" key="3">
    <citation type="submission" date="2020-02" db="EMBL/GenBank/DDBJ databases">
        <authorList>
            <person name="Matsumoto Y."/>
            <person name="Motooka D."/>
            <person name="Nakamura S."/>
        </authorList>
    </citation>
    <scope>NUCLEOTIDE SEQUENCE</scope>
    <source>
        <strain evidence="8">JCM 6377</strain>
    </source>
</reference>
<keyword evidence="3" id="KW-0285">Flavoprotein</keyword>
<evidence type="ECO:0000259" key="7">
    <source>
        <dbReference type="Pfam" id="PF05199"/>
    </source>
</evidence>
<dbReference type="NCBIfam" id="TIGR03970">
    <property type="entry name" value="Rv0697"/>
    <property type="match status" value="1"/>
</dbReference>
<comment type="similarity">
    <text evidence="2">Belongs to the GMC oxidoreductase family.</text>
</comment>
<evidence type="ECO:0000313" key="11">
    <source>
        <dbReference type="Proteomes" id="UP000465302"/>
    </source>
</evidence>
<dbReference type="InterPro" id="IPR036188">
    <property type="entry name" value="FAD/NAD-bd_sf"/>
</dbReference>
<comment type="caution">
    <text evidence="9">The sequence shown here is derived from an EMBL/GenBank/DDBJ whole genome shotgun (WGS) entry which is preliminary data.</text>
</comment>
<evidence type="ECO:0000256" key="3">
    <source>
        <dbReference type="ARBA" id="ARBA00022630"/>
    </source>
</evidence>
<dbReference type="SUPFAM" id="SSF51905">
    <property type="entry name" value="FAD/NAD(P)-binding domain"/>
    <property type="match status" value="1"/>
</dbReference>
<dbReference type="AlphaFoldDB" id="A0A2A7MZP9"/>
<gene>
    <name evidence="9" type="primary">mftG</name>
    <name evidence="9" type="ORF">CQY20_16920</name>
    <name evidence="8" type="ORF">MAGR_35690</name>
</gene>
<comment type="cofactor">
    <cofactor evidence="1 5">
        <name>FAD</name>
        <dbReference type="ChEBI" id="CHEBI:57692"/>
    </cofactor>
</comment>
<dbReference type="Proteomes" id="UP000220914">
    <property type="component" value="Unassembled WGS sequence"/>
</dbReference>
<sequence length="484" mass="50305">MQGDAVGAFSDVLVIGAGSAGSVVAERLSRDESCRVTVVESGPAPSDPRVRAQITNAVRMPIGAASSVVRHYTAKLTDHPVRHGHVMRGAVVGGSGAVNGGYFCRALPEDFERWSLPGWSWDDVLPHFLAIESDLDFDGPLHGSAGPILVRRVSEFDGCTASFVDAATEMGYPWVADLNGAEPGKPPEHGIGAVPLNINGGIRIGPGGAFLQPALDRPNLTLVADTRVIRIRIDGGRATGVECGGTDGHLLLAADRVVLCAGAIGSAQLLMLSGIGPEDVLTAAGIPVSVELPVGARTSDHPEWVVPVGWTPTHDLPPVEAILTTPNGLEIRPYTRGFGAMVDGAAPDPADRPHIGVALMHPRSRGRLRVVSTDPDAAPVIEQRYDTDPHDVAALSAGAELARELASTTTTVGRATWSTSQHLCGSAPMGSDGDADAVVDERCAVRGVDGLWVIDGSVLPTVTGRGPHATIVMLGHRAADFVVA</sequence>
<dbReference type="Proteomes" id="UP000465302">
    <property type="component" value="Unassembled WGS sequence"/>
</dbReference>
<dbReference type="GO" id="GO:0050660">
    <property type="term" value="F:flavin adenine dinucleotide binding"/>
    <property type="evidence" value="ECO:0007669"/>
    <property type="project" value="InterPro"/>
</dbReference>
<feature type="binding site" evidence="5">
    <location>
        <position position="91"/>
    </location>
    <ligand>
        <name>FAD</name>
        <dbReference type="ChEBI" id="CHEBI:57692"/>
    </ligand>
</feature>